<evidence type="ECO:0000313" key="1">
    <source>
        <dbReference type="EMBL" id="SPF51206.1"/>
    </source>
</evidence>
<organism evidence="1 2">
    <name type="scientific">Candidatus Desulfosporosinus infrequens</name>
    <dbReference type="NCBI Taxonomy" id="2043169"/>
    <lineage>
        <taxon>Bacteria</taxon>
        <taxon>Bacillati</taxon>
        <taxon>Bacillota</taxon>
        <taxon>Clostridia</taxon>
        <taxon>Eubacteriales</taxon>
        <taxon>Desulfitobacteriaceae</taxon>
        <taxon>Desulfosporosinus</taxon>
    </lineage>
</organism>
<dbReference type="Proteomes" id="UP000238916">
    <property type="component" value="Unassembled WGS sequence"/>
</dbReference>
<proteinExistence type="predicted"/>
<accession>A0A2U3LHB2</accession>
<name>A0A2U3LHB2_9FIRM</name>
<protein>
    <submittedName>
        <fullName evidence="1">Uncharacterized protein</fullName>
    </submittedName>
</protein>
<evidence type="ECO:0000313" key="2">
    <source>
        <dbReference type="Proteomes" id="UP000238916"/>
    </source>
</evidence>
<reference evidence="2" key="1">
    <citation type="submission" date="2018-02" db="EMBL/GenBank/DDBJ databases">
        <authorList>
            <person name="Hausmann B."/>
        </authorList>
    </citation>
    <scope>NUCLEOTIDE SEQUENCE [LARGE SCALE GENOMIC DNA]</scope>
    <source>
        <strain evidence="2">Peat soil MAG SbF1</strain>
    </source>
</reference>
<sequence length="66" mass="7231">MRIERGPACKECQCAVCGNLPKCHVLAPTTEYYCEKECGGMVGVGNCQFANRKNEESEAKTCSEKP</sequence>
<dbReference type="AlphaFoldDB" id="A0A2U3LHB2"/>
<dbReference type="EMBL" id="OMOF01000445">
    <property type="protein sequence ID" value="SPF51206.1"/>
    <property type="molecule type" value="Genomic_DNA"/>
</dbReference>
<gene>
    <name evidence="1" type="ORF">SBF1_50090</name>
</gene>